<reference evidence="1 2" key="1">
    <citation type="submission" date="2016-11" db="EMBL/GenBank/DDBJ databases">
        <title>Paenibacillus species isolates.</title>
        <authorList>
            <person name="Beno S.M."/>
        </authorList>
    </citation>
    <scope>NUCLEOTIDE SEQUENCE [LARGE SCALE GENOMIC DNA]</scope>
    <source>
        <strain evidence="1 2">FSL F4-0100</strain>
    </source>
</reference>
<dbReference type="Pfam" id="PF19668">
    <property type="entry name" value="DUF6171"/>
    <property type="match status" value="1"/>
</dbReference>
<name>A0A1R1B6N8_PAELA</name>
<accession>A0A1R1B6N8</accession>
<organism evidence="1 2">
    <name type="scientific">Paenibacillus lautus</name>
    <name type="common">Bacillus lautus</name>
    <dbReference type="NCBI Taxonomy" id="1401"/>
    <lineage>
        <taxon>Bacteria</taxon>
        <taxon>Bacillati</taxon>
        <taxon>Bacillota</taxon>
        <taxon>Bacilli</taxon>
        <taxon>Bacillales</taxon>
        <taxon>Paenibacillaceae</taxon>
        <taxon>Paenibacillus</taxon>
    </lineage>
</organism>
<evidence type="ECO:0000313" key="2">
    <source>
        <dbReference type="Proteomes" id="UP000187074"/>
    </source>
</evidence>
<sequence>MADNRCKGCHDDYQVNDEQITRVLSSPMFASDRCVSDSEYDARLRACFSCPKLQGDTTCTLCGCIVQITAKLKDKRCPYPGQDRWPVASSAS</sequence>
<dbReference type="InterPro" id="IPR046169">
    <property type="entry name" value="DUF6171"/>
</dbReference>
<evidence type="ECO:0000313" key="1">
    <source>
        <dbReference type="EMBL" id="OME95222.1"/>
    </source>
</evidence>
<dbReference type="OrthoDB" id="7061841at2"/>
<dbReference type="STRING" id="1401.BK123_09110"/>
<dbReference type="RefSeq" id="WP_076322036.1">
    <property type="nucleotide sequence ID" value="NZ_MRTF01000002.1"/>
</dbReference>
<dbReference type="AlphaFoldDB" id="A0A1R1B6N8"/>
<proteinExistence type="predicted"/>
<protein>
    <submittedName>
        <fullName evidence="1">Uncharacterized protein</fullName>
    </submittedName>
</protein>
<gene>
    <name evidence="1" type="ORF">BK123_09110</name>
</gene>
<comment type="caution">
    <text evidence="1">The sequence shown here is derived from an EMBL/GenBank/DDBJ whole genome shotgun (WGS) entry which is preliminary data.</text>
</comment>
<dbReference type="EMBL" id="MRTF01000002">
    <property type="protein sequence ID" value="OME95222.1"/>
    <property type="molecule type" value="Genomic_DNA"/>
</dbReference>
<dbReference type="Proteomes" id="UP000187074">
    <property type="component" value="Unassembled WGS sequence"/>
</dbReference>